<feature type="domain" description="MAM" evidence="3">
    <location>
        <begin position="414"/>
        <end position="454"/>
    </location>
</feature>
<accession>A0A821QU25</accession>
<dbReference type="Gene3D" id="2.60.120.200">
    <property type="match status" value="8"/>
</dbReference>
<proteinExistence type="predicted"/>
<feature type="domain" description="MAM" evidence="3">
    <location>
        <begin position="11"/>
        <end position="61"/>
    </location>
</feature>
<name>A0A821QU25_9BILA</name>
<dbReference type="FunFam" id="2.60.120.200:FF:000182">
    <property type="entry name" value="MAM and LDL-receptor class A domain-containing protein 1"/>
    <property type="match status" value="1"/>
</dbReference>
<feature type="domain" description="MAM" evidence="3">
    <location>
        <begin position="544"/>
        <end position="626"/>
    </location>
</feature>
<protein>
    <recommendedName>
        <fullName evidence="3">MAM domain-containing protein</fullName>
    </recommendedName>
</protein>
<feature type="domain" description="MAM" evidence="3">
    <location>
        <begin position="823"/>
        <end position="936"/>
    </location>
</feature>
<dbReference type="EMBL" id="CAJOBR010005919">
    <property type="protein sequence ID" value="CAF4831803.1"/>
    <property type="molecule type" value="Genomic_DNA"/>
</dbReference>
<gene>
    <name evidence="4" type="ORF">QYT958_LOCUS25786</name>
</gene>
<dbReference type="GO" id="GO:0016020">
    <property type="term" value="C:membrane"/>
    <property type="evidence" value="ECO:0007669"/>
    <property type="project" value="InterPro"/>
</dbReference>
<dbReference type="CDD" id="cd06263">
    <property type="entry name" value="MAM"/>
    <property type="match status" value="5"/>
</dbReference>
<dbReference type="InterPro" id="IPR000998">
    <property type="entry name" value="MAM_dom"/>
</dbReference>
<dbReference type="Pfam" id="PF00629">
    <property type="entry name" value="MAM"/>
    <property type="match status" value="6"/>
</dbReference>
<dbReference type="InterPro" id="IPR051560">
    <property type="entry name" value="MAM_domain-containing"/>
</dbReference>
<keyword evidence="1" id="KW-0677">Repeat</keyword>
<organism evidence="4 5">
    <name type="scientific">Rotaria socialis</name>
    <dbReference type="NCBI Taxonomy" id="392032"/>
    <lineage>
        <taxon>Eukaryota</taxon>
        <taxon>Metazoa</taxon>
        <taxon>Spiralia</taxon>
        <taxon>Gnathifera</taxon>
        <taxon>Rotifera</taxon>
        <taxon>Eurotatoria</taxon>
        <taxon>Bdelloidea</taxon>
        <taxon>Philodinida</taxon>
        <taxon>Philodinidae</taxon>
        <taxon>Rotaria</taxon>
    </lineage>
</organism>
<evidence type="ECO:0000256" key="1">
    <source>
        <dbReference type="ARBA" id="ARBA00022737"/>
    </source>
</evidence>
<feature type="domain" description="MAM" evidence="3">
    <location>
        <begin position="248"/>
        <end position="411"/>
    </location>
</feature>
<dbReference type="InterPro" id="IPR013320">
    <property type="entry name" value="ConA-like_dom_sf"/>
</dbReference>
<comment type="caution">
    <text evidence="4">The sequence shown here is derived from an EMBL/GenBank/DDBJ whole genome shotgun (WGS) entry which is preliminary data.</text>
</comment>
<evidence type="ECO:0000313" key="5">
    <source>
        <dbReference type="Proteomes" id="UP000663848"/>
    </source>
</evidence>
<evidence type="ECO:0000256" key="2">
    <source>
        <dbReference type="ARBA" id="ARBA00023157"/>
    </source>
</evidence>
<dbReference type="PROSITE" id="PS50060">
    <property type="entry name" value="MAM_2"/>
    <property type="match status" value="7"/>
</dbReference>
<evidence type="ECO:0000259" key="3">
    <source>
        <dbReference type="PROSITE" id="PS50060"/>
    </source>
</evidence>
<feature type="domain" description="MAM" evidence="3">
    <location>
        <begin position="664"/>
        <end position="821"/>
    </location>
</feature>
<feature type="domain" description="MAM" evidence="3">
    <location>
        <begin position="89"/>
        <end position="242"/>
    </location>
</feature>
<dbReference type="AlphaFoldDB" id="A0A821QU25"/>
<dbReference type="PANTHER" id="PTHR23282:SF101">
    <property type="entry name" value="MAM DOMAIN-CONTAINING PROTEIN"/>
    <property type="match status" value="1"/>
</dbReference>
<keyword evidence="2" id="KW-1015">Disulfide bond</keyword>
<dbReference type="SUPFAM" id="SSF49899">
    <property type="entry name" value="Concanavalin A-like lectins/glucanases"/>
    <property type="match status" value="7"/>
</dbReference>
<dbReference type="PANTHER" id="PTHR23282">
    <property type="entry name" value="APICAL ENDOSOMAL GLYCOPROTEIN PRECURSOR"/>
    <property type="match status" value="1"/>
</dbReference>
<evidence type="ECO:0000313" key="4">
    <source>
        <dbReference type="EMBL" id="CAF4831803.1"/>
    </source>
</evidence>
<dbReference type="SMART" id="SM00137">
    <property type="entry name" value="MAM"/>
    <property type="match status" value="4"/>
</dbReference>
<reference evidence="4" key="1">
    <citation type="submission" date="2021-02" db="EMBL/GenBank/DDBJ databases">
        <authorList>
            <person name="Nowell W R."/>
        </authorList>
    </citation>
    <scope>NUCLEOTIDE SEQUENCE</scope>
</reference>
<sequence>MKYFVYLRGLQGNQGDKWLNGQVTVKSSSYYRIRIERVVGNSFQGDAAIDDLRIFENPCVLTPPDADPSNIVPTTTSTKPTITNPPGPYDCTFESGLCNGWENMANNRFNWTRVQASTVAAPEIDHTTNTVQGYFMQADLSKGQANDYARLKSPTLNNPQCMTFYYHLLGQGGTLNLYMAAGDNLGISLWKRKGTQGDLWRFGRMEIKKTNVNIVFEAIAGPNSIGDVSIDDVIFTSGACKESAAIGESCTFTDFAQCGFTQNATASSLQWKTYTGSDTQVRTTPIPFDHTTGTNRGSYAYIDLESQGENLNGRLYSPMYKSTKTQPYCLEFYYVLAGSNNTFNILTETTGSTPRALFTRNYDHGFIWNKGEITLPPLNNVRIVFEIITGYLRQGFVALDDSMVKEGECSLRANECTFDDNTYCSWTNAADNQFDWILRNGTTPSADTGPNGDHKIYFDNRPRCFSFWYNMYGVDVGRLIVYVRSLVSANLTSESLVWALAGPRVRGKSFEGDIAVDEIGVQQTDSCKLQPFEADPVEVSQALVTCRFEDDFCQWKFDPTGQFNWTRHTGSTGSSGTGPTTGADNSPFYIYIEASYPRVEGDRAGLISPYISKPIGTMCFQFYYHIDIPYNFALKLDGYVGSGWEGDISLDEIFLTDGECPPTDWCDFETSFCGWINDTTCDFYWTRTQKATDSIGTEPTTDHTTGTDRGYYIYIETSSPQIRGQKARLISPMYTQASSVCLKFHYHMFGPSIGSLNVLIAGTQRLLWTKSGNLGNRWRYGHVTVRNDDQYQIAFEGVVGSSFQGDIAVDDISLANGPCEEEGSCNFEDGTFCGFYNPKDEDNFDWALNQGGTISFDTGPTVDHTTGTSVGYYAYIESSFPQNHGDKTWLVSEILESPKGACLDFWYHMKGNTTGNMSVYHRVLDAKPTSLWFKEA</sequence>
<dbReference type="Proteomes" id="UP000663848">
    <property type="component" value="Unassembled WGS sequence"/>
</dbReference>